<accession>A0A7T0C5M9</accession>
<feature type="region of interest" description="Disordered" evidence="1">
    <location>
        <begin position="1"/>
        <end position="25"/>
    </location>
</feature>
<dbReference type="AlphaFoldDB" id="A0A7T0C5M9"/>
<evidence type="ECO:0000313" key="3">
    <source>
        <dbReference type="Proteomes" id="UP000594464"/>
    </source>
</evidence>
<evidence type="ECO:0000313" key="2">
    <source>
        <dbReference type="EMBL" id="QPJ66802.1"/>
    </source>
</evidence>
<dbReference type="EMBL" id="CP048620">
    <property type="protein sequence ID" value="QPJ66802.1"/>
    <property type="molecule type" value="Genomic_DNA"/>
</dbReference>
<dbReference type="Gene3D" id="2.60.120.10">
    <property type="entry name" value="Jelly Rolls"/>
    <property type="match status" value="2"/>
</dbReference>
<protein>
    <submittedName>
        <fullName evidence="2">DUF4437 domain-containing protein</fullName>
    </submittedName>
</protein>
<dbReference type="SUPFAM" id="SSF51182">
    <property type="entry name" value="RmlC-like cupins"/>
    <property type="match status" value="1"/>
</dbReference>
<name>A0A7T0C5M9_9BACT</name>
<reference evidence="3" key="1">
    <citation type="submission" date="2020-02" db="EMBL/GenBank/DDBJ databases">
        <title>Genomic and physiological characterization of two novel Nitrospinaceae genera.</title>
        <authorList>
            <person name="Mueller A.J."/>
            <person name="Jung M.-Y."/>
            <person name="Strachan C.R."/>
            <person name="Herbold C.W."/>
            <person name="Kirkegaard R.H."/>
            <person name="Daims H."/>
        </authorList>
    </citation>
    <scope>NUCLEOTIDE SEQUENCE [LARGE SCALE GENOMIC DNA]</scope>
</reference>
<dbReference type="InterPro" id="IPR011051">
    <property type="entry name" value="RmlC_Cupin_sf"/>
</dbReference>
<dbReference type="InterPro" id="IPR028013">
    <property type="entry name" value="DUF4437"/>
</dbReference>
<dbReference type="Proteomes" id="UP000594464">
    <property type="component" value="Chromosome"/>
</dbReference>
<dbReference type="Pfam" id="PF14499">
    <property type="entry name" value="DUF4437"/>
    <property type="match status" value="1"/>
</dbReference>
<sequence>MSEVEWGPLNPARGDKGPRAGALWGDRNAPGPSGFLVRFVDGFSSPSHIHNVSYRGVVVSGLVHNDDPEAADMWMSRASYWTQPAGEAHITAAKGSVNLAYIEIEEGPYLVLPTEKAFDNGERPVNLEAKNIVWLNASNLNWIDAPGTSDSANGPKLAFLWGKPQADELNGSFIKLPAGFTGRMSSQASSFHAVVIQGQARREGLGDAETRTLEPGSYFGSKGTSEHRLSCVAEEACIIYVRVSGKYAVIPALQ</sequence>
<dbReference type="CDD" id="cd06989">
    <property type="entry name" value="cupin_DRT102"/>
    <property type="match status" value="1"/>
</dbReference>
<dbReference type="KEGG" id="nva:G3M78_07610"/>
<dbReference type="InterPro" id="IPR014710">
    <property type="entry name" value="RmlC-like_jellyroll"/>
</dbReference>
<organism evidence="2 3">
    <name type="scientific">Candidatus Nitrohelix vancouverensis</name>
    <dbReference type="NCBI Taxonomy" id="2705534"/>
    <lineage>
        <taxon>Bacteria</taxon>
        <taxon>Pseudomonadati</taxon>
        <taxon>Nitrospinota/Tectimicrobiota group</taxon>
        <taxon>Nitrospinota</taxon>
        <taxon>Nitrospinia</taxon>
        <taxon>Nitrospinales</taxon>
        <taxon>Nitrospinaceae</taxon>
        <taxon>Candidatus Nitrohelix</taxon>
    </lineage>
</organism>
<evidence type="ECO:0000256" key="1">
    <source>
        <dbReference type="SAM" id="MobiDB-lite"/>
    </source>
</evidence>
<gene>
    <name evidence="2" type="ORF">G3M78_07610</name>
</gene>
<proteinExistence type="predicted"/>